<comment type="caution">
    <text evidence="3">The sequence shown here is derived from an EMBL/GenBank/DDBJ whole genome shotgun (WGS) entry which is preliminary data.</text>
</comment>
<feature type="region of interest" description="Disordered" evidence="1">
    <location>
        <begin position="558"/>
        <end position="608"/>
    </location>
</feature>
<evidence type="ECO:0000313" key="4">
    <source>
        <dbReference type="Proteomes" id="UP001595956"/>
    </source>
</evidence>
<dbReference type="InterPro" id="IPR024079">
    <property type="entry name" value="MetalloPept_cat_dom_sf"/>
</dbReference>
<feature type="signal peptide" evidence="2">
    <location>
        <begin position="1"/>
        <end position="30"/>
    </location>
</feature>
<reference evidence="4" key="1">
    <citation type="journal article" date="2019" name="Int. J. Syst. Evol. Microbiol.">
        <title>The Global Catalogue of Microorganisms (GCM) 10K type strain sequencing project: providing services to taxonomists for standard genome sequencing and annotation.</title>
        <authorList>
            <consortium name="The Broad Institute Genomics Platform"/>
            <consortium name="The Broad Institute Genome Sequencing Center for Infectious Disease"/>
            <person name="Wu L."/>
            <person name="Ma J."/>
        </authorList>
    </citation>
    <scope>NUCLEOTIDE SEQUENCE [LARGE SCALE GENOMIC DNA]</scope>
    <source>
        <strain evidence="4">KACC 13778</strain>
    </source>
</reference>
<dbReference type="Pfam" id="PF13574">
    <property type="entry name" value="Reprolysin_2"/>
    <property type="match status" value="1"/>
</dbReference>
<evidence type="ECO:0000256" key="2">
    <source>
        <dbReference type="SAM" id="SignalP"/>
    </source>
</evidence>
<accession>A0ABW0MXX5</accession>
<dbReference type="Gene3D" id="3.40.390.10">
    <property type="entry name" value="Collagenase (Catalytic Domain)"/>
    <property type="match status" value="1"/>
</dbReference>
<protein>
    <submittedName>
        <fullName evidence="3">M12 family metallo-peptidase</fullName>
    </submittedName>
</protein>
<dbReference type="InterPro" id="IPR013783">
    <property type="entry name" value="Ig-like_fold"/>
</dbReference>
<dbReference type="EMBL" id="JBHSMD010000001">
    <property type="protein sequence ID" value="MFC5491812.1"/>
    <property type="molecule type" value="Genomic_DNA"/>
</dbReference>
<evidence type="ECO:0000313" key="3">
    <source>
        <dbReference type="EMBL" id="MFC5491812.1"/>
    </source>
</evidence>
<keyword evidence="4" id="KW-1185">Reference proteome</keyword>
<gene>
    <name evidence="3" type="ORF">ACFPKY_01795</name>
</gene>
<dbReference type="Proteomes" id="UP001595956">
    <property type="component" value="Unassembled WGS sequence"/>
</dbReference>
<dbReference type="SUPFAM" id="SSF55486">
    <property type="entry name" value="Metalloproteases ('zincins'), catalytic domain"/>
    <property type="match status" value="1"/>
</dbReference>
<keyword evidence="2" id="KW-0732">Signal</keyword>
<sequence length="857" mass="90607">MSRTPRILAACAVVTLAVASLPLAFSSAGASGDDELYRAVSDFRVSGAKVRVEPDSYAAVRVDLPSLRAELADDSTVLEVPTPDGGTERFEVEETQVMAPALAAAHPEIRTFSGRSLDHPGSTIALDLTPMGFHASVRDANEGSAWYVDPAYDTRGTAVHLSYEGSSLPRPEEELAERELPAVMKAAAARTARPAARAAAGENVEQRVYRLALLSDPEYAAYFGTANVTAEKVTLINRVNQIYNDDLAINLQLIEGTDLLNLDTDAKATGKNGPCGAHACFDAATKRFPGDLDVCWPGTLVRTGTVLGQLVGASAYDVGHVVLGDNGGGIAGLGVVGAVDKAMGCTGLPEPQGDFFAVDYVAHELGHQFGGNHTFDGNQGNCFGGNRNRASSVEPGSGSSVMAYAGICAQDDLQPHTDPYFSQFTIAEVGAYTGSAPVPQVEIQTVSLTGFDTDGESLLIGYADAEPVTVTRGEDYTAAGLEAAVEQVTGTDVTVRGWGYDRQDEFPAPLTKPDDTGFSVLFAGDDRVDTDASDFLDMEALSVSSASAGVTAAVGETVQGGASDNGGAAVNPSDNHAPVVTAPPSRTLPMRTPFTLTGSATDQDGDPLSYIWEQTDTGDGNGTTLVTNKRFSGPLFRMFGRYADVTDEAAGQIPSPGQNNAGPSGSRTFPNMLQILYGATNAETGRCPDVPRISPNPDKYVPVKMRALNCYSEFLPVPGYVGTAGSKRPAMHFRLTARDGEPFGGGVGHDDVTLRLDRSAGPFLVDSLAGDKPRVAAGSSRVIRWQVNGTRALARQVQISLSTDNGRTWEHVLVDRTTNDGKARVRFPDVRSRMAWLRVSAVDNYFFDVNDSRIRIG</sequence>
<evidence type="ECO:0000256" key="1">
    <source>
        <dbReference type="SAM" id="MobiDB-lite"/>
    </source>
</evidence>
<organism evidence="3 4">
    <name type="scientific">Nocardioides caricicola</name>
    <dbReference type="NCBI Taxonomy" id="634770"/>
    <lineage>
        <taxon>Bacteria</taxon>
        <taxon>Bacillati</taxon>
        <taxon>Actinomycetota</taxon>
        <taxon>Actinomycetes</taxon>
        <taxon>Propionibacteriales</taxon>
        <taxon>Nocardioidaceae</taxon>
        <taxon>Nocardioides</taxon>
    </lineage>
</organism>
<proteinExistence type="predicted"/>
<dbReference type="Gene3D" id="2.60.40.10">
    <property type="entry name" value="Immunoglobulins"/>
    <property type="match status" value="1"/>
</dbReference>
<feature type="chain" id="PRO_5046832072" evidence="2">
    <location>
        <begin position="31"/>
        <end position="857"/>
    </location>
</feature>
<dbReference type="RefSeq" id="WP_345181273.1">
    <property type="nucleotide sequence ID" value="NZ_BAABFQ010000008.1"/>
</dbReference>
<name>A0ABW0MXX5_9ACTN</name>